<dbReference type="AlphaFoldDB" id="A0A1B6J733"/>
<proteinExistence type="predicted"/>
<dbReference type="EMBL" id="GECU01012748">
    <property type="protein sequence ID" value="JAS94958.1"/>
    <property type="molecule type" value="Transcribed_RNA"/>
</dbReference>
<name>A0A1B6J733_9HEMI</name>
<feature type="non-terminal residue" evidence="1">
    <location>
        <position position="1"/>
    </location>
</feature>
<sequence length="109" mass="12575">RVNLLAQIDDEVNVKINQNNRQDKPCSKFTIYKKETENMLDSIRTLKTIIKALEKDGKHNQDNFNKTLLKRSSCLHCFPPLKHIATTSALQAISLQNEPWKIVSNNSRK</sequence>
<organism evidence="1">
    <name type="scientific">Homalodisca liturata</name>
    <dbReference type="NCBI Taxonomy" id="320908"/>
    <lineage>
        <taxon>Eukaryota</taxon>
        <taxon>Metazoa</taxon>
        <taxon>Ecdysozoa</taxon>
        <taxon>Arthropoda</taxon>
        <taxon>Hexapoda</taxon>
        <taxon>Insecta</taxon>
        <taxon>Pterygota</taxon>
        <taxon>Neoptera</taxon>
        <taxon>Paraneoptera</taxon>
        <taxon>Hemiptera</taxon>
        <taxon>Auchenorrhyncha</taxon>
        <taxon>Membracoidea</taxon>
        <taxon>Cicadellidae</taxon>
        <taxon>Cicadellinae</taxon>
        <taxon>Proconiini</taxon>
        <taxon>Homalodisca</taxon>
    </lineage>
</organism>
<protein>
    <submittedName>
        <fullName evidence="1">Uncharacterized protein</fullName>
    </submittedName>
</protein>
<accession>A0A1B6J733</accession>
<reference evidence="1" key="1">
    <citation type="submission" date="2015-11" db="EMBL/GenBank/DDBJ databases">
        <title>De novo transcriptome assembly of four potential Pierce s Disease insect vectors from Arizona vineyards.</title>
        <authorList>
            <person name="Tassone E.E."/>
        </authorList>
    </citation>
    <scope>NUCLEOTIDE SEQUENCE</scope>
</reference>
<feature type="non-terminal residue" evidence="1">
    <location>
        <position position="109"/>
    </location>
</feature>
<gene>
    <name evidence="1" type="ORF">g.3147</name>
</gene>
<evidence type="ECO:0000313" key="1">
    <source>
        <dbReference type="EMBL" id="JAS94958.1"/>
    </source>
</evidence>